<gene>
    <name evidence="1" type="ORF">ANN_27406</name>
</gene>
<proteinExistence type="predicted"/>
<accession>A0ABQ8RVU4</accession>
<keyword evidence="2" id="KW-1185">Reference proteome</keyword>
<name>A0ABQ8RVU4_PERAM</name>
<evidence type="ECO:0000313" key="2">
    <source>
        <dbReference type="Proteomes" id="UP001148838"/>
    </source>
</evidence>
<reference evidence="1 2" key="1">
    <citation type="journal article" date="2022" name="Allergy">
        <title>Genome assembly and annotation of Periplaneta americana reveal a comprehensive cockroach allergen profile.</title>
        <authorList>
            <person name="Wang L."/>
            <person name="Xiong Q."/>
            <person name="Saelim N."/>
            <person name="Wang L."/>
            <person name="Nong W."/>
            <person name="Wan A.T."/>
            <person name="Shi M."/>
            <person name="Liu X."/>
            <person name="Cao Q."/>
            <person name="Hui J.H.L."/>
            <person name="Sookrung N."/>
            <person name="Leung T.F."/>
            <person name="Tungtrongchitr A."/>
            <person name="Tsui S.K.W."/>
        </authorList>
    </citation>
    <scope>NUCLEOTIDE SEQUENCE [LARGE SCALE GENOMIC DNA]</scope>
    <source>
        <strain evidence="1">PWHHKU_190912</strain>
    </source>
</reference>
<protein>
    <submittedName>
        <fullName evidence="1">Uncharacterized protein</fullName>
    </submittedName>
</protein>
<sequence length="89" mass="10514">MFLLSLGKAMMTPWMEKRLVMQNLPRLIRENIADQLGKTFLRYQPRFKEKEQNVGVIFVLEARIAKARYSEVKLFPNDFILDAAIERII</sequence>
<evidence type="ECO:0000313" key="1">
    <source>
        <dbReference type="EMBL" id="KAJ4425781.1"/>
    </source>
</evidence>
<dbReference type="Proteomes" id="UP001148838">
    <property type="component" value="Unassembled WGS sequence"/>
</dbReference>
<organism evidence="1 2">
    <name type="scientific">Periplaneta americana</name>
    <name type="common">American cockroach</name>
    <name type="synonym">Blatta americana</name>
    <dbReference type="NCBI Taxonomy" id="6978"/>
    <lineage>
        <taxon>Eukaryota</taxon>
        <taxon>Metazoa</taxon>
        <taxon>Ecdysozoa</taxon>
        <taxon>Arthropoda</taxon>
        <taxon>Hexapoda</taxon>
        <taxon>Insecta</taxon>
        <taxon>Pterygota</taxon>
        <taxon>Neoptera</taxon>
        <taxon>Polyneoptera</taxon>
        <taxon>Dictyoptera</taxon>
        <taxon>Blattodea</taxon>
        <taxon>Blattoidea</taxon>
        <taxon>Blattidae</taxon>
        <taxon>Blattinae</taxon>
        <taxon>Periplaneta</taxon>
    </lineage>
</organism>
<dbReference type="EMBL" id="JAJSOF020000041">
    <property type="protein sequence ID" value="KAJ4425781.1"/>
    <property type="molecule type" value="Genomic_DNA"/>
</dbReference>
<comment type="caution">
    <text evidence="1">The sequence shown here is derived from an EMBL/GenBank/DDBJ whole genome shotgun (WGS) entry which is preliminary data.</text>
</comment>